<dbReference type="Proteomes" id="UP000476934">
    <property type="component" value="Unassembled WGS sequence"/>
</dbReference>
<feature type="compositionally biased region" description="Basic residues" evidence="1">
    <location>
        <begin position="1"/>
        <end position="10"/>
    </location>
</feature>
<keyword evidence="3" id="KW-1185">Reference proteome</keyword>
<protein>
    <submittedName>
        <fullName evidence="2">YqkE family protein</fullName>
    </submittedName>
</protein>
<dbReference type="InterPro" id="IPR024980">
    <property type="entry name" value="DUF3886"/>
</dbReference>
<dbReference type="Pfam" id="PF13025">
    <property type="entry name" value="DUF3886"/>
    <property type="match status" value="1"/>
</dbReference>
<feature type="region of interest" description="Disordered" evidence="1">
    <location>
        <begin position="1"/>
        <end position="22"/>
    </location>
</feature>
<comment type="caution">
    <text evidence="2">The sequence shown here is derived from an EMBL/GenBank/DDBJ whole genome shotgun (WGS) entry which is preliminary data.</text>
</comment>
<name>A0A6M0P890_9BACI</name>
<feature type="compositionally biased region" description="Basic and acidic residues" evidence="1">
    <location>
        <begin position="42"/>
        <end position="64"/>
    </location>
</feature>
<gene>
    <name evidence="2" type="ORF">G4D61_09080</name>
</gene>
<evidence type="ECO:0000256" key="1">
    <source>
        <dbReference type="SAM" id="MobiDB-lite"/>
    </source>
</evidence>
<evidence type="ECO:0000313" key="2">
    <source>
        <dbReference type="EMBL" id="NEY20120.1"/>
    </source>
</evidence>
<dbReference type="AlphaFoldDB" id="A0A6M0P890"/>
<organism evidence="2 3">
    <name type="scientific">Heyndrickxia ginsengihumi</name>
    <dbReference type="NCBI Taxonomy" id="363870"/>
    <lineage>
        <taxon>Bacteria</taxon>
        <taxon>Bacillati</taxon>
        <taxon>Bacillota</taxon>
        <taxon>Bacilli</taxon>
        <taxon>Bacillales</taxon>
        <taxon>Bacillaceae</taxon>
        <taxon>Heyndrickxia</taxon>
    </lineage>
</organism>
<accession>A0A6M0P890</accession>
<proteinExistence type="predicted"/>
<feature type="region of interest" description="Disordered" evidence="1">
    <location>
        <begin position="35"/>
        <end position="80"/>
    </location>
</feature>
<dbReference type="RefSeq" id="WP_025726829.1">
    <property type="nucleotide sequence ID" value="NZ_JAAIWK010000012.1"/>
</dbReference>
<sequence length="80" mass="9807">MAKKSQQKKQKQAEKVSLQDTLNEDLLKMLKQTKQQLIDDEEQKKREEAERKRKEQKQREKNKSFAELLEENPMDWKKYK</sequence>
<reference evidence="2 3" key="1">
    <citation type="submission" date="2020-03" db="EMBL/GenBank/DDBJ databases">
        <title>Bacillus aquiflavi sp. nov., isolated from yellow water of strong flavor Chinese baijiu in Yibin region of China.</title>
        <authorList>
            <person name="Xie J."/>
        </authorList>
    </citation>
    <scope>NUCLEOTIDE SEQUENCE [LARGE SCALE GENOMIC DNA]</scope>
    <source>
        <strain evidence="2 3">Gsoil 114</strain>
    </source>
</reference>
<dbReference type="EMBL" id="JAAIWK010000012">
    <property type="protein sequence ID" value="NEY20120.1"/>
    <property type="molecule type" value="Genomic_DNA"/>
</dbReference>
<evidence type="ECO:0000313" key="3">
    <source>
        <dbReference type="Proteomes" id="UP000476934"/>
    </source>
</evidence>